<gene>
    <name evidence="1" type="ORF">A3B14_01310</name>
</gene>
<evidence type="ECO:0000313" key="2">
    <source>
        <dbReference type="Proteomes" id="UP000176800"/>
    </source>
</evidence>
<comment type="caution">
    <text evidence="1">The sequence shown here is derived from an EMBL/GenBank/DDBJ whole genome shotgun (WGS) entry which is preliminary data.</text>
</comment>
<proteinExistence type="predicted"/>
<dbReference type="EMBL" id="MHWE01000012">
    <property type="protein sequence ID" value="OHB03954.1"/>
    <property type="molecule type" value="Genomic_DNA"/>
</dbReference>
<reference evidence="1 2" key="1">
    <citation type="journal article" date="2016" name="Nat. Commun.">
        <title>Thousands of microbial genomes shed light on interconnected biogeochemical processes in an aquifer system.</title>
        <authorList>
            <person name="Anantharaman K."/>
            <person name="Brown C.T."/>
            <person name="Hug L.A."/>
            <person name="Sharon I."/>
            <person name="Castelle C.J."/>
            <person name="Probst A.J."/>
            <person name="Thomas B.C."/>
            <person name="Singh A."/>
            <person name="Wilkins M.J."/>
            <person name="Karaoz U."/>
            <person name="Brodie E.L."/>
            <person name="Williams K.H."/>
            <person name="Hubbard S.S."/>
            <person name="Banfield J.F."/>
        </authorList>
    </citation>
    <scope>NUCLEOTIDE SEQUENCE [LARGE SCALE GENOMIC DNA]</scope>
</reference>
<organism evidence="1 2">
    <name type="scientific">Candidatus Zambryskibacteria bacterium RIFCSPLOWO2_01_FULL_45_21</name>
    <dbReference type="NCBI Taxonomy" id="1802761"/>
    <lineage>
        <taxon>Bacteria</taxon>
        <taxon>Candidatus Zambryskiibacteriota</taxon>
    </lineage>
</organism>
<sequence>MAVKEYRPDEIEVPEWLRKEFMKRLAAYNLWRFDEEEKRRVREDEKQESPQTQLLRVVTEYPEAGGQLFREFTQLANNILRDLQNPQRSIRFSLPSAVDDVREYVPCRGPANGEPCKRCRIFNFPCPDPNWGTGKFMKL</sequence>
<protein>
    <submittedName>
        <fullName evidence="1">Uncharacterized protein</fullName>
    </submittedName>
</protein>
<name>A0A1G2U382_9BACT</name>
<dbReference type="Proteomes" id="UP000176800">
    <property type="component" value="Unassembled WGS sequence"/>
</dbReference>
<dbReference type="AlphaFoldDB" id="A0A1G2U382"/>
<evidence type="ECO:0000313" key="1">
    <source>
        <dbReference type="EMBL" id="OHB03954.1"/>
    </source>
</evidence>
<accession>A0A1G2U382</accession>